<name>A0A2D4L8X1_9SAUR</name>
<dbReference type="EMBL" id="IACL01118024">
    <property type="protein sequence ID" value="LAB17409.1"/>
    <property type="molecule type" value="Transcribed_RNA"/>
</dbReference>
<reference evidence="1" key="2">
    <citation type="submission" date="2017-11" db="EMBL/GenBank/DDBJ databases">
        <title>Coralsnake Venomics: Analyses of Venom Gland Transcriptomes and Proteomes of Six Brazilian Taxa.</title>
        <authorList>
            <person name="Aird S.D."/>
            <person name="Jorge da Silva N."/>
            <person name="Qiu L."/>
            <person name="Villar-Briones A."/>
            <person name="Aparecida-Saddi V."/>
            <person name="Campos-Telles M.P."/>
            <person name="Grau M."/>
            <person name="Mikheyev A.S."/>
        </authorList>
    </citation>
    <scope>NUCLEOTIDE SEQUENCE</scope>
    <source>
        <tissue evidence="1">Venom_gland</tissue>
    </source>
</reference>
<dbReference type="AlphaFoldDB" id="A0A2D4L8X1"/>
<protein>
    <submittedName>
        <fullName evidence="1">Uncharacterized protein</fullName>
    </submittedName>
</protein>
<proteinExistence type="predicted"/>
<sequence>MALQQSNRICSFKILQVCQLKVMFHQGYPTYFYCRNWNNLRYLTILHSAVDITNVKIPDSFYGTFLQGLSLLSGTVVLYSPDSNSLWKAAHPINISHSAQHPFVGNGGILPKLLPLEKVVPEGEEIIQVDHLLRYGTTGIK</sequence>
<evidence type="ECO:0000313" key="1">
    <source>
        <dbReference type="EMBL" id="LAB17409.1"/>
    </source>
</evidence>
<organism evidence="1">
    <name type="scientific">Micrurus paraensis</name>
    <dbReference type="NCBI Taxonomy" id="1970185"/>
    <lineage>
        <taxon>Eukaryota</taxon>
        <taxon>Metazoa</taxon>
        <taxon>Chordata</taxon>
        <taxon>Craniata</taxon>
        <taxon>Vertebrata</taxon>
        <taxon>Euteleostomi</taxon>
        <taxon>Lepidosauria</taxon>
        <taxon>Squamata</taxon>
        <taxon>Bifurcata</taxon>
        <taxon>Unidentata</taxon>
        <taxon>Episquamata</taxon>
        <taxon>Toxicofera</taxon>
        <taxon>Serpentes</taxon>
        <taxon>Colubroidea</taxon>
        <taxon>Elapidae</taxon>
        <taxon>Elapinae</taxon>
        <taxon>Micrurus</taxon>
    </lineage>
</organism>
<reference evidence="1" key="1">
    <citation type="submission" date="2017-07" db="EMBL/GenBank/DDBJ databases">
        <authorList>
            <person name="Mikheyev A."/>
            <person name="Grau M."/>
        </authorList>
    </citation>
    <scope>NUCLEOTIDE SEQUENCE</scope>
    <source>
        <tissue evidence="1">Venom_gland</tissue>
    </source>
</reference>
<accession>A0A2D4L8X1</accession>